<comment type="caution">
    <text evidence="4">The sequence shown here is derived from an EMBL/GenBank/DDBJ whole genome shotgun (WGS) entry which is preliminary data.</text>
</comment>
<keyword evidence="5" id="KW-1185">Reference proteome</keyword>
<evidence type="ECO:0000259" key="3">
    <source>
        <dbReference type="Pfam" id="PF13590"/>
    </source>
</evidence>
<proteinExistence type="predicted"/>
<feature type="compositionally biased region" description="Basic and acidic residues" evidence="1">
    <location>
        <begin position="178"/>
        <end position="198"/>
    </location>
</feature>
<dbReference type="Gene3D" id="3.30.160.670">
    <property type="match status" value="1"/>
</dbReference>
<dbReference type="InterPro" id="IPR025411">
    <property type="entry name" value="DUF4136"/>
</dbReference>
<keyword evidence="2" id="KW-0732">Signal</keyword>
<evidence type="ECO:0000313" key="5">
    <source>
        <dbReference type="Proteomes" id="UP000292639"/>
    </source>
</evidence>
<feature type="region of interest" description="Disordered" evidence="1">
    <location>
        <begin position="171"/>
        <end position="204"/>
    </location>
</feature>
<sequence>MTSIPLSSKWLRLGILTCLALLTACQGSNPYQPQSAPLPAEPQGTQRIDGPYPAAPLAFSSYRSWSWQARPASSASIGSEEIQEIIADALEQRGLRPASAQAQADLKLKASVRQEKRVRQVYDDYGTYYGHGRYGRDYGAWGRAPVVRNYEENVLVVYLELLDSRNGQTVWSNQAEARSSDKQMERREALRDATRRALADYPPG</sequence>
<organism evidence="4 5">
    <name type="scientific">Stutzerimonas kirkiae</name>
    <dbReference type="NCBI Taxonomy" id="2211392"/>
    <lineage>
        <taxon>Bacteria</taxon>
        <taxon>Pseudomonadati</taxon>
        <taxon>Pseudomonadota</taxon>
        <taxon>Gammaproteobacteria</taxon>
        <taxon>Pseudomonadales</taxon>
        <taxon>Pseudomonadaceae</taxon>
        <taxon>Stutzerimonas</taxon>
    </lineage>
</organism>
<evidence type="ECO:0000313" key="4">
    <source>
        <dbReference type="EMBL" id="TBU99756.1"/>
    </source>
</evidence>
<feature type="domain" description="DUF4136" evidence="3">
    <location>
        <begin position="58"/>
        <end position="203"/>
    </location>
</feature>
<accession>A0A4Q9RDH7</accession>
<gene>
    <name evidence="4" type="ORF">DNJ96_00165</name>
</gene>
<dbReference type="Proteomes" id="UP000292639">
    <property type="component" value="Unassembled WGS sequence"/>
</dbReference>
<dbReference type="RefSeq" id="WP_131183356.1">
    <property type="nucleotide sequence ID" value="NZ_QJUO01000003.1"/>
</dbReference>
<dbReference type="AlphaFoldDB" id="A0A4Q9RDH7"/>
<feature type="signal peptide" evidence="2">
    <location>
        <begin position="1"/>
        <end position="20"/>
    </location>
</feature>
<name>A0A4Q9RDH7_9GAMM</name>
<feature type="chain" id="PRO_5020826421" evidence="2">
    <location>
        <begin position="21"/>
        <end position="204"/>
    </location>
</feature>
<evidence type="ECO:0000256" key="2">
    <source>
        <dbReference type="SAM" id="SignalP"/>
    </source>
</evidence>
<dbReference type="Pfam" id="PF13590">
    <property type="entry name" value="DUF4136"/>
    <property type="match status" value="1"/>
</dbReference>
<protein>
    <submittedName>
        <fullName evidence="4">DUF4136 domain-containing protein</fullName>
    </submittedName>
</protein>
<dbReference type="OrthoDB" id="7030024at2"/>
<reference evidence="4 5" key="1">
    <citation type="submission" date="2018-06" db="EMBL/GenBank/DDBJ databases">
        <title>Three novel Pseudomonas species isolated from symptomatic oak.</title>
        <authorList>
            <person name="Bueno-Gonzalez V."/>
            <person name="Brady C."/>
        </authorList>
    </citation>
    <scope>NUCLEOTIDE SEQUENCE [LARGE SCALE GENOMIC DNA]</scope>
    <source>
        <strain evidence="4 5">P17C</strain>
    </source>
</reference>
<evidence type="ECO:0000256" key="1">
    <source>
        <dbReference type="SAM" id="MobiDB-lite"/>
    </source>
</evidence>
<dbReference type="EMBL" id="QJUP01000001">
    <property type="protein sequence ID" value="TBU99756.1"/>
    <property type="molecule type" value="Genomic_DNA"/>
</dbReference>